<sequence length="72" mass="7998">MIGIPATEDDGPVAFAEPAVRLLAQITAAGYTVEEFIERLRRHPLADPDELPLWAGASLDADRDRYRGRHRA</sequence>
<dbReference type="GeneID" id="88363385"/>
<proteinExistence type="predicted"/>
<dbReference type="KEGG" id="ntp:CRH09_39765"/>
<evidence type="ECO:0000313" key="1">
    <source>
        <dbReference type="EMBL" id="ATL72512.1"/>
    </source>
</evidence>
<keyword evidence="1" id="KW-0614">Plasmid</keyword>
<name>A0A291RZ09_9NOCA</name>
<dbReference type="Proteomes" id="UP000221961">
    <property type="component" value="Plasmid p_NC_YFY_NT001"/>
</dbReference>
<evidence type="ECO:0000313" key="2">
    <source>
        <dbReference type="Proteomes" id="UP000221961"/>
    </source>
</evidence>
<dbReference type="EMBL" id="CP023779">
    <property type="protein sequence ID" value="ATL72512.1"/>
    <property type="molecule type" value="Genomic_DNA"/>
</dbReference>
<gene>
    <name evidence="1" type="ORF">CRH09_39765</name>
</gene>
<dbReference type="AlphaFoldDB" id="A0A291RZ09"/>
<accession>A0A291RZ09</accession>
<geneLocation type="plasmid" evidence="2">
    <name>p_nc_yfy_nt001</name>
</geneLocation>
<dbReference type="RefSeq" id="WP_098699307.1">
    <property type="nucleotide sequence ID" value="NZ_CP023779.1"/>
</dbReference>
<protein>
    <submittedName>
        <fullName evidence="1">Uncharacterized protein</fullName>
    </submittedName>
</protein>
<reference evidence="1 2" key="1">
    <citation type="submission" date="2017-10" db="EMBL/GenBank/DDBJ databases">
        <title>Comparative genomics between pathogenic Norcardia.</title>
        <authorList>
            <person name="Zeng L."/>
        </authorList>
    </citation>
    <scope>NUCLEOTIDE SEQUENCE [LARGE SCALE GENOMIC DNA]</scope>
    <source>
        <strain evidence="1 2">NC_YFY_NT001</strain>
        <plasmid evidence="2">Plasmid p_nc_yfy_nt001</plasmid>
    </source>
</reference>
<organism evidence="1 2">
    <name type="scientific">Nocardia terpenica</name>
    <dbReference type="NCBI Taxonomy" id="455432"/>
    <lineage>
        <taxon>Bacteria</taxon>
        <taxon>Bacillati</taxon>
        <taxon>Actinomycetota</taxon>
        <taxon>Actinomycetes</taxon>
        <taxon>Mycobacteriales</taxon>
        <taxon>Nocardiaceae</taxon>
        <taxon>Nocardia</taxon>
    </lineage>
</organism>